<evidence type="ECO:0000313" key="10">
    <source>
        <dbReference type="EMBL" id="CAD7228567.1"/>
    </source>
</evidence>
<dbReference type="GO" id="GO:0000209">
    <property type="term" value="P:protein polyubiquitination"/>
    <property type="evidence" value="ECO:0007669"/>
    <property type="project" value="UniProtKB-ARBA"/>
</dbReference>
<dbReference type="FunFam" id="3.30.40.10:FF:000069">
    <property type="entry name" value="E3 ubiquitin-protein ligase RNF115"/>
    <property type="match status" value="1"/>
</dbReference>
<dbReference type="SUPFAM" id="SSF57850">
    <property type="entry name" value="RING/U-box"/>
    <property type="match status" value="1"/>
</dbReference>
<dbReference type="OrthoDB" id="8062037at2759"/>
<gene>
    <name evidence="10" type="ORF">CTOB1V02_LOCUS6448</name>
</gene>
<dbReference type="InterPro" id="IPR001841">
    <property type="entry name" value="Znf_RING"/>
</dbReference>
<reference evidence="10" key="1">
    <citation type="submission" date="2020-11" db="EMBL/GenBank/DDBJ databases">
        <authorList>
            <person name="Tran Van P."/>
        </authorList>
    </citation>
    <scope>NUCLEOTIDE SEQUENCE</scope>
</reference>
<sequence length="472" mass="52376">MPSSLSRKPKRVKGDRDERESEEEDQNQRRRRRREEASVLSVVDEDLRLSRNRRKRWPSRQLGPKELPQHDPEGSNRSPERLSRHGRVGTTSTLPLLTRGQPATDDQDSLINIPPGAGPLEVLARIARRAGQQGNRDRSTSERNAVSKSSSRALVRSSPSDTGTHYCHTCNRRVTPDMPNVTCPHCQGGFVEVQDQIFLQPFFQELPRGLPQMTRITFISGFGPRGSRGLGNPMSPFGPGVLVPSVRPDGTQRTGDLTQNPGPPPQDLIEALDFITQLLAPPPTLRLNVHLPMGVSDERLDAIITQLLEELEGGGPPPMTEEQIRSLPTVKISDKEVKKGMQCSICMEDFVVGDDASQLPCEHLFHNRCIVPWLQLHGSCPVCRTTTSNEQQQAPQQQRTQQGASSNRPADLSRGSGGERLNPLSVIRPHPLAIQAASLRDRANARRNQRRENNEDGTQEGSNHPASPCRLQ</sequence>
<dbReference type="Pfam" id="PF13639">
    <property type="entry name" value="zf-RING_2"/>
    <property type="match status" value="1"/>
</dbReference>
<keyword evidence="5" id="KW-0479">Metal-binding</keyword>
<keyword evidence="7" id="KW-0833">Ubl conjugation pathway</keyword>
<evidence type="ECO:0000256" key="2">
    <source>
        <dbReference type="ARBA" id="ARBA00004906"/>
    </source>
</evidence>
<dbReference type="GO" id="GO:0008270">
    <property type="term" value="F:zinc ion binding"/>
    <property type="evidence" value="ECO:0007669"/>
    <property type="project" value="UniProtKB-KW"/>
</dbReference>
<dbReference type="GO" id="GO:0061630">
    <property type="term" value="F:ubiquitin protein ligase activity"/>
    <property type="evidence" value="ECO:0007669"/>
    <property type="project" value="UniProtKB-EC"/>
</dbReference>
<comment type="pathway">
    <text evidence="2">Protein modification; protein ubiquitination.</text>
</comment>
<proteinExistence type="predicted"/>
<keyword evidence="6" id="KW-0863">Zinc-finger</keyword>
<accession>A0A7R8WCQ5</accession>
<feature type="compositionally biased region" description="Basic and acidic residues" evidence="9">
    <location>
        <begin position="439"/>
        <end position="454"/>
    </location>
</feature>
<dbReference type="InterPro" id="IPR013083">
    <property type="entry name" value="Znf_RING/FYVE/PHD"/>
</dbReference>
<evidence type="ECO:0000256" key="1">
    <source>
        <dbReference type="ARBA" id="ARBA00000900"/>
    </source>
</evidence>
<dbReference type="EMBL" id="OB661596">
    <property type="protein sequence ID" value="CAD7228567.1"/>
    <property type="molecule type" value="Genomic_DNA"/>
</dbReference>
<evidence type="ECO:0000256" key="4">
    <source>
        <dbReference type="ARBA" id="ARBA00022679"/>
    </source>
</evidence>
<dbReference type="PANTHER" id="PTHR15710:SF243">
    <property type="entry name" value="E3 UBIQUITIN-PROTEIN LIGASE PRAJA-2 ISOFORM X1"/>
    <property type="match status" value="1"/>
</dbReference>
<feature type="compositionally biased region" description="Low complexity" evidence="9">
    <location>
        <begin position="391"/>
        <end position="402"/>
    </location>
</feature>
<name>A0A7R8WCQ5_9CRUS</name>
<evidence type="ECO:0000256" key="7">
    <source>
        <dbReference type="ARBA" id="ARBA00022786"/>
    </source>
</evidence>
<dbReference type="PANTHER" id="PTHR15710">
    <property type="entry name" value="E3 UBIQUITIN-PROTEIN LIGASE PRAJA"/>
    <property type="match status" value="1"/>
</dbReference>
<feature type="region of interest" description="Disordered" evidence="9">
    <location>
        <begin position="388"/>
        <end position="472"/>
    </location>
</feature>
<feature type="region of interest" description="Disordered" evidence="9">
    <location>
        <begin position="129"/>
        <end position="166"/>
    </location>
</feature>
<evidence type="ECO:0000256" key="5">
    <source>
        <dbReference type="ARBA" id="ARBA00022723"/>
    </source>
</evidence>
<dbReference type="GO" id="GO:0005737">
    <property type="term" value="C:cytoplasm"/>
    <property type="evidence" value="ECO:0007669"/>
    <property type="project" value="TreeGrafter"/>
</dbReference>
<keyword evidence="8" id="KW-0862">Zinc</keyword>
<keyword evidence="4" id="KW-0808">Transferase</keyword>
<protein>
    <recommendedName>
        <fullName evidence="3">RING-type E3 ubiquitin transferase</fullName>
        <ecNumber evidence="3">2.3.2.27</ecNumber>
    </recommendedName>
</protein>
<dbReference type="PROSITE" id="PS50089">
    <property type="entry name" value="ZF_RING_2"/>
    <property type="match status" value="1"/>
</dbReference>
<feature type="compositionally biased region" description="Basic and acidic residues" evidence="9">
    <location>
        <begin position="67"/>
        <end position="83"/>
    </location>
</feature>
<organism evidence="10">
    <name type="scientific">Cyprideis torosa</name>
    <dbReference type="NCBI Taxonomy" id="163714"/>
    <lineage>
        <taxon>Eukaryota</taxon>
        <taxon>Metazoa</taxon>
        <taxon>Ecdysozoa</taxon>
        <taxon>Arthropoda</taxon>
        <taxon>Crustacea</taxon>
        <taxon>Oligostraca</taxon>
        <taxon>Ostracoda</taxon>
        <taxon>Podocopa</taxon>
        <taxon>Podocopida</taxon>
        <taxon>Cytherocopina</taxon>
        <taxon>Cytheroidea</taxon>
        <taxon>Cytherideidae</taxon>
        <taxon>Cyprideis</taxon>
    </lineage>
</organism>
<dbReference type="Gene3D" id="3.30.40.10">
    <property type="entry name" value="Zinc/RING finger domain, C3HC4 (zinc finger)"/>
    <property type="match status" value="1"/>
</dbReference>
<evidence type="ECO:0000256" key="3">
    <source>
        <dbReference type="ARBA" id="ARBA00012483"/>
    </source>
</evidence>
<dbReference type="Pfam" id="PF14369">
    <property type="entry name" value="Zn_ribbon_19"/>
    <property type="match status" value="1"/>
</dbReference>
<dbReference type="SMART" id="SM00184">
    <property type="entry name" value="RING"/>
    <property type="match status" value="1"/>
</dbReference>
<evidence type="ECO:0000256" key="8">
    <source>
        <dbReference type="ARBA" id="ARBA00022833"/>
    </source>
</evidence>
<evidence type="ECO:0000256" key="9">
    <source>
        <dbReference type="SAM" id="MobiDB-lite"/>
    </source>
</evidence>
<comment type="catalytic activity">
    <reaction evidence="1">
        <text>S-ubiquitinyl-[E2 ubiquitin-conjugating enzyme]-L-cysteine + [acceptor protein]-L-lysine = [E2 ubiquitin-conjugating enzyme]-L-cysteine + N(6)-ubiquitinyl-[acceptor protein]-L-lysine.</text>
        <dbReference type="EC" id="2.3.2.27"/>
    </reaction>
</comment>
<feature type="compositionally biased region" description="Low complexity" evidence="9">
    <location>
        <begin position="146"/>
        <end position="160"/>
    </location>
</feature>
<dbReference type="EC" id="2.3.2.27" evidence="3"/>
<feature type="region of interest" description="Disordered" evidence="9">
    <location>
        <begin position="1"/>
        <end position="116"/>
    </location>
</feature>
<dbReference type="AlphaFoldDB" id="A0A7R8WCQ5"/>
<dbReference type="CDD" id="cd16667">
    <property type="entry name" value="RING-H2_RNF126-like"/>
    <property type="match status" value="1"/>
</dbReference>
<evidence type="ECO:0000256" key="6">
    <source>
        <dbReference type="ARBA" id="ARBA00022771"/>
    </source>
</evidence>
<dbReference type="InterPro" id="IPR039525">
    <property type="entry name" value="RNF126-like_zinc-ribbon"/>
</dbReference>